<dbReference type="AlphaFoldDB" id="A0A4Y2VTV4"/>
<dbReference type="PANTHER" id="PTHR14187:SF46">
    <property type="entry name" value="HEAT SHOCK 70 KDA PROTEIN 12A"/>
    <property type="match status" value="1"/>
</dbReference>
<dbReference type="OrthoDB" id="2963168at2759"/>
<accession>A0A4Y2VTV4</accession>
<evidence type="ECO:0000313" key="1">
    <source>
        <dbReference type="EMBL" id="GBO28579.1"/>
    </source>
</evidence>
<dbReference type="PANTHER" id="PTHR14187">
    <property type="entry name" value="ALPHA KINASE/ELONGATION FACTOR 2 KINASE"/>
    <property type="match status" value="1"/>
</dbReference>
<reference evidence="1 2" key="1">
    <citation type="journal article" date="2019" name="Sci. Rep.">
        <title>Orb-weaving spider Araneus ventricosus genome elucidates the spidroin gene catalogue.</title>
        <authorList>
            <person name="Kono N."/>
            <person name="Nakamura H."/>
            <person name="Ohtoshi R."/>
            <person name="Moran D.A.P."/>
            <person name="Shinohara A."/>
            <person name="Yoshida Y."/>
            <person name="Fujiwara M."/>
            <person name="Mori M."/>
            <person name="Tomita M."/>
            <person name="Arakawa K."/>
        </authorList>
    </citation>
    <scope>NUCLEOTIDE SEQUENCE [LARGE SCALE GENOMIC DNA]</scope>
</reference>
<comment type="caution">
    <text evidence="1">The sequence shown here is derived from an EMBL/GenBank/DDBJ whole genome shotgun (WGS) entry which is preliminary data.</text>
</comment>
<evidence type="ECO:0000313" key="2">
    <source>
        <dbReference type="Proteomes" id="UP000499080"/>
    </source>
</evidence>
<dbReference type="EMBL" id="BGPR01051660">
    <property type="protein sequence ID" value="GBO28579.1"/>
    <property type="molecule type" value="Genomic_DNA"/>
</dbReference>
<dbReference type="InterPro" id="IPR043129">
    <property type="entry name" value="ATPase_NBD"/>
</dbReference>
<proteinExistence type="predicted"/>
<organism evidence="1 2">
    <name type="scientific">Araneus ventricosus</name>
    <name type="common">Orbweaver spider</name>
    <name type="synonym">Epeira ventricosa</name>
    <dbReference type="NCBI Taxonomy" id="182803"/>
    <lineage>
        <taxon>Eukaryota</taxon>
        <taxon>Metazoa</taxon>
        <taxon>Ecdysozoa</taxon>
        <taxon>Arthropoda</taxon>
        <taxon>Chelicerata</taxon>
        <taxon>Arachnida</taxon>
        <taxon>Araneae</taxon>
        <taxon>Araneomorphae</taxon>
        <taxon>Entelegynae</taxon>
        <taxon>Araneoidea</taxon>
        <taxon>Araneidae</taxon>
        <taxon>Araneus</taxon>
    </lineage>
</organism>
<protein>
    <submittedName>
        <fullName evidence="1">Heat shock protein 12B</fullName>
    </submittedName>
</protein>
<dbReference type="SUPFAM" id="SSF53067">
    <property type="entry name" value="Actin-like ATPase domain"/>
    <property type="match status" value="1"/>
</dbReference>
<keyword evidence="1" id="KW-0346">Stress response</keyword>
<gene>
    <name evidence="1" type="primary">Hspa12b</name>
    <name evidence="1" type="ORF">AVEN_86012_1</name>
</gene>
<sequence>MHLFLHSTRYMVVDCGGGTVDITVTKSQTGGTIKELAQGHRRALRIGGDRSRFESFWPDIFGTDFIEHFKTNFPQLSWTSWVAFRARKRNASPFKITPINIALPFSFVHHYKEDEKQYGE</sequence>
<keyword evidence="2" id="KW-1185">Reference proteome</keyword>
<name>A0A4Y2VTV4_ARAVE</name>
<dbReference type="Proteomes" id="UP000499080">
    <property type="component" value="Unassembled WGS sequence"/>
</dbReference>